<feature type="region of interest" description="Disordered" evidence="1">
    <location>
        <begin position="216"/>
        <end position="616"/>
    </location>
</feature>
<feature type="compositionally biased region" description="Basic and acidic residues" evidence="1">
    <location>
        <begin position="736"/>
        <end position="751"/>
    </location>
</feature>
<keyword evidence="4" id="KW-1185">Reference proteome</keyword>
<feature type="compositionally biased region" description="Pro residues" evidence="1">
    <location>
        <begin position="1322"/>
        <end position="1331"/>
    </location>
</feature>
<dbReference type="Pfam" id="PF23228">
    <property type="entry name" value="zf_PCFS4"/>
    <property type="match status" value="1"/>
</dbReference>
<dbReference type="InterPro" id="IPR047415">
    <property type="entry name" value="Pcf11_CID"/>
</dbReference>
<feature type="compositionally biased region" description="Gly residues" evidence="1">
    <location>
        <begin position="982"/>
        <end position="993"/>
    </location>
</feature>
<feature type="compositionally biased region" description="Polar residues" evidence="1">
    <location>
        <begin position="221"/>
        <end position="231"/>
    </location>
</feature>
<feature type="region of interest" description="Disordered" evidence="1">
    <location>
        <begin position="716"/>
        <end position="796"/>
    </location>
</feature>
<dbReference type="SMART" id="SM00582">
    <property type="entry name" value="RPR"/>
    <property type="match status" value="1"/>
</dbReference>
<organism evidence="3 4">
    <name type="scientific">Petrolisthes manimaculis</name>
    <dbReference type="NCBI Taxonomy" id="1843537"/>
    <lineage>
        <taxon>Eukaryota</taxon>
        <taxon>Metazoa</taxon>
        <taxon>Ecdysozoa</taxon>
        <taxon>Arthropoda</taxon>
        <taxon>Crustacea</taxon>
        <taxon>Multicrustacea</taxon>
        <taxon>Malacostraca</taxon>
        <taxon>Eumalacostraca</taxon>
        <taxon>Eucarida</taxon>
        <taxon>Decapoda</taxon>
        <taxon>Pleocyemata</taxon>
        <taxon>Anomura</taxon>
        <taxon>Galatheoidea</taxon>
        <taxon>Porcellanidae</taxon>
        <taxon>Petrolisthes</taxon>
    </lineage>
</organism>
<accession>A0AAE1U9H7</accession>
<feature type="compositionally biased region" description="Basic and acidic residues" evidence="1">
    <location>
        <begin position="346"/>
        <end position="382"/>
    </location>
</feature>
<sequence>MNTDEDEIAGEYRSSLKDLILNSKPLITMLTMLAEENKIHAAVIVKVIEVHIKEVSGAQKLPCMYLIDSIMKNVGREYIKLFGHNIIGIFCNVFEKVDERTRKKLYELRTTWNEVFPKSRLYGLDVKVQTLDPAWPLPSVTLPTTPSSKPNIHINPNIIKPGGVKGAPLGVPSSTKNKLKDMEILKLKREEELLALEHQKLMLEKKKFLLEQNRHAKTETDTTTPVVSSTIHVDPSRVHQVLPMVAASSPRTTTQTSSRPSSSSGGKASRDPRLVTDAASTSSSSSRDPRLGAEGGSTRDPRIGADGSSSSVGGSGSGVGSRDPRLGVSRPSTNTSTSIPPQTTKSNRDPRVISGKEGEGNKDAKDDKRDKDKDKKEKEEKKREHHKSKKEPSLASLSLSSSSSSRSSSQERKKRDSKDAKDSLSKPKSKSSRSDMKGPSPYTPTAISSSSMSSSSVSSTPPVTKPESNSNNNSSGVSNSKKKSVSPAPPKTPPKTLPTTTTLPTTFRSSRRGHHNRKYKPRDATPDSDNEANAGKDRESKTAVAGGKKTNLDEAGSDSDSDHYQGNRPSPELYNNAGKKVELSSGSSPASSATVSDTDYRQFTTPPKPTDDTISSTKKECVIDELHTDSHQGLGLFSKEDVDYRQLLPQPGRLPTPVGGGGGGGGGLPAAFKIGDQDERNLDPQKTPHDSQEPNTPPSRVKGVVVDVGEGMDSASQAFLDPRGRKNSFNSPHAASWEKFRAKNPEFEKYQRQASMSESHEEEEAQFNQQRPSDRTMHFRGYIDQGNGTPQRNREGWRPHCEKEEVQGIPGRSQASMENFKMILKQAMEQRDCGEMSEMQYQHMTNKLRMLTEQEQIREAKERERQRQQQQHHPLHQKQQLFKDNDGEWSNESSGNLPPSHPGRGIGRERGEPPGGSFAVRGGRGAGFMPPNIHMTRGNIGDRGGGRGRAMDEVDRWGRDGRDGGRGGGWGGGPSNSRKGVVGRGGGGGVGGGVGGVGGGFIQDWGGRDAIMEDEFTGEADLPYVSEETLKVVAREAETRTIEIDSVPREIRVYGQTAVVLLEWNDPRIIAFGDGRCNVVFDGGEFVLPMRIGEDYQEFSIAGETHRVKLGVPTQELMLDGRGYQCFFGGKPVSVHLAGQTRTVSLDGKPPNVNIGPVSNTEFLAGKVQLVINAKKVVNLFLDAKPQRFNIDGKPFVLRFVDALRAVTINNVRFPVEFGGLPISISVRGYRRFLRFTSLPQGIIPGQIVMRGMEMEKQQSSLPGSPAQGARNSPSLDMVRPPLPPPPPPPSVGSLPQVRPLSGPPPPPMMTHGPPITGALPTGPPPQVMPSLRPPPTHLPVGVLQLNLPPGMVRGHLPPPPHTQLPPRTQPPPLNQPTQPGSYRSQLPLPPTTTQPPLVPQPQHQRPPLQQLDVGTLLERLTSIGVIGSKPNPAARAKREDSDNKKKEEEEERAKDDLIPVELMFTSENLRKRRAWLVESLYRGMQCSSCGLRYPPEQTLQYSHHLDWHFRQNIKQQESTKKANVRKFYFSIEDWLQYEEIEDVEERVPSMFEAEGIEEAMEAEDTEEPSVAVSSDTSLGVCPVCHDTFSQFFHEEAEEWRYRNAMQMEGVNYHPACHHDLTRAEKAEQEKEEIEAGKKEKEEKKKEEKKEEEEKEEKEKEKEEGDDKGKEGVEGEKDKKEEGTSLEKEEEEAEKDKEKEGEALKETKDKEEKGPEDNNRVSGDALLPIRIKEEPMDVEEMNSDNLTTSMPPPATGMLVKKEVKDEPPDSPMEHQDGHLSPLPNNTNNNNDDDDDDEEDLFLNESNDDNLYEAPVIAVNNAETDIASSIDGNMELSSTSPPSVVPTINRIKLNISKPVVANVNNNSNINNNNNESSDKSDNHHHILNSSSIEEESDEFVPPPFTVDYKLKPAFRDVELEDMPVIFKGEEMSGLCSIM</sequence>
<feature type="region of interest" description="Disordered" evidence="1">
    <location>
        <begin position="1255"/>
        <end position="1331"/>
    </location>
</feature>
<dbReference type="GO" id="GO:0003729">
    <property type="term" value="F:mRNA binding"/>
    <property type="evidence" value="ECO:0007669"/>
    <property type="project" value="InterPro"/>
</dbReference>
<feature type="compositionally biased region" description="Basic and acidic residues" evidence="1">
    <location>
        <begin position="949"/>
        <end position="965"/>
    </location>
</feature>
<feature type="compositionally biased region" description="Low complexity" evidence="1">
    <location>
        <begin position="393"/>
        <end position="408"/>
    </location>
</feature>
<dbReference type="GO" id="GO:0005737">
    <property type="term" value="C:cytoplasm"/>
    <property type="evidence" value="ECO:0007669"/>
    <property type="project" value="TreeGrafter"/>
</dbReference>
<feature type="region of interest" description="Disordered" evidence="1">
    <location>
        <begin position="1624"/>
        <end position="1801"/>
    </location>
</feature>
<dbReference type="InterPro" id="IPR006569">
    <property type="entry name" value="CID_dom"/>
</dbReference>
<proteinExistence type="predicted"/>
<feature type="compositionally biased region" description="Basic and acidic residues" evidence="1">
    <location>
        <begin position="1657"/>
        <end position="1687"/>
    </location>
</feature>
<feature type="compositionally biased region" description="Basic and acidic residues" evidence="1">
    <location>
        <begin position="858"/>
        <end position="867"/>
    </location>
</feature>
<dbReference type="GO" id="GO:0000993">
    <property type="term" value="F:RNA polymerase II complex binding"/>
    <property type="evidence" value="ECO:0007669"/>
    <property type="project" value="InterPro"/>
</dbReference>
<feature type="compositionally biased region" description="Low complexity" evidence="1">
    <location>
        <begin position="868"/>
        <end position="880"/>
    </location>
</feature>
<dbReference type="Proteomes" id="UP001292094">
    <property type="component" value="Unassembled WGS sequence"/>
</dbReference>
<feature type="region of interest" description="Disordered" evidence="1">
    <location>
        <begin position="858"/>
        <end position="993"/>
    </location>
</feature>
<feature type="compositionally biased region" description="Basic and acidic residues" evidence="1">
    <location>
        <begin position="1437"/>
        <end position="1453"/>
    </location>
</feature>
<feature type="region of interest" description="Disordered" evidence="1">
    <location>
        <begin position="1347"/>
        <end position="1407"/>
    </location>
</feature>
<feature type="compositionally biased region" description="Low complexity" evidence="1">
    <location>
        <begin position="497"/>
        <end position="506"/>
    </location>
</feature>
<feature type="compositionally biased region" description="Pro residues" evidence="1">
    <location>
        <begin position="1281"/>
        <end position="1291"/>
    </location>
</feature>
<feature type="compositionally biased region" description="Basic and acidic residues" evidence="1">
    <location>
        <begin position="287"/>
        <end position="303"/>
    </location>
</feature>
<reference evidence="3" key="1">
    <citation type="submission" date="2023-11" db="EMBL/GenBank/DDBJ databases">
        <title>Genome assemblies of two species of porcelain crab, Petrolisthes cinctipes and Petrolisthes manimaculis (Anomura: Porcellanidae).</title>
        <authorList>
            <person name="Angst P."/>
        </authorList>
    </citation>
    <scope>NUCLEOTIDE SEQUENCE</scope>
    <source>
        <strain evidence="3">PB745_02</strain>
        <tissue evidence="3">Gill</tissue>
    </source>
</reference>
<feature type="compositionally biased region" description="Low complexity" evidence="1">
    <location>
        <begin position="1863"/>
        <end position="1874"/>
    </location>
</feature>
<comment type="caution">
    <text evidence="3">The sequence shown here is derived from an EMBL/GenBank/DDBJ whole genome shotgun (WGS) entry which is preliminary data.</text>
</comment>
<gene>
    <name evidence="3" type="ORF">Pmani_015799</name>
</gene>
<dbReference type="EMBL" id="JAWZYT010001378">
    <property type="protein sequence ID" value="KAK4312786.1"/>
    <property type="molecule type" value="Genomic_DNA"/>
</dbReference>
<name>A0AAE1U9H7_9EUCA</name>
<feature type="compositionally biased region" description="Low complexity" evidence="1">
    <location>
        <begin position="584"/>
        <end position="597"/>
    </location>
</feature>
<dbReference type="CDD" id="cd16982">
    <property type="entry name" value="CID_Pcf11"/>
    <property type="match status" value="1"/>
</dbReference>
<feature type="region of interest" description="Disordered" evidence="1">
    <location>
        <begin position="1863"/>
        <end position="1883"/>
    </location>
</feature>
<dbReference type="Gene3D" id="1.25.40.90">
    <property type="match status" value="1"/>
</dbReference>
<dbReference type="PANTHER" id="PTHR15921:SF3">
    <property type="entry name" value="PRE-MRNA CLEAVAGE COMPLEX 2 PROTEIN PCF11"/>
    <property type="match status" value="1"/>
</dbReference>
<feature type="region of interest" description="Disordered" evidence="1">
    <location>
        <begin position="1424"/>
        <end position="1453"/>
    </location>
</feature>
<feature type="compositionally biased region" description="Polar residues" evidence="1">
    <location>
        <begin position="330"/>
        <end position="345"/>
    </location>
</feature>
<dbReference type="PROSITE" id="PS51391">
    <property type="entry name" value="CID"/>
    <property type="match status" value="1"/>
</dbReference>
<evidence type="ECO:0000313" key="3">
    <source>
        <dbReference type="EMBL" id="KAK4312786.1"/>
    </source>
</evidence>
<dbReference type="GO" id="GO:0005849">
    <property type="term" value="C:mRNA cleavage factor complex"/>
    <property type="evidence" value="ECO:0007669"/>
    <property type="project" value="TreeGrafter"/>
</dbReference>
<feature type="compositionally biased region" description="Pro residues" evidence="1">
    <location>
        <begin position="1388"/>
        <end position="1400"/>
    </location>
</feature>
<feature type="compositionally biased region" description="Pro residues" evidence="1">
    <location>
        <begin position="487"/>
        <end position="496"/>
    </location>
</feature>
<feature type="compositionally biased region" description="Acidic residues" evidence="1">
    <location>
        <begin position="1790"/>
        <end position="1801"/>
    </location>
</feature>
<feature type="compositionally biased region" description="Basic and acidic residues" evidence="1">
    <location>
        <begin position="1694"/>
        <end position="1719"/>
    </location>
</feature>
<feature type="domain" description="CID" evidence="2">
    <location>
        <begin position="4"/>
        <end position="132"/>
    </location>
</feature>
<protein>
    <recommendedName>
        <fullName evidence="2">CID domain-containing protein</fullName>
    </recommendedName>
</protein>
<feature type="compositionally biased region" description="Basic and acidic residues" evidence="1">
    <location>
        <begin position="409"/>
        <end position="425"/>
    </location>
</feature>
<feature type="compositionally biased region" description="Gly residues" evidence="1">
    <location>
        <begin position="658"/>
        <end position="668"/>
    </location>
</feature>
<feature type="compositionally biased region" description="Low complexity" evidence="1">
    <location>
        <begin position="248"/>
        <end position="264"/>
    </location>
</feature>
<feature type="compositionally biased region" description="Pro residues" evidence="1">
    <location>
        <begin position="1357"/>
        <end position="1375"/>
    </location>
</feature>
<evidence type="ECO:0000313" key="4">
    <source>
        <dbReference type="Proteomes" id="UP001292094"/>
    </source>
</evidence>
<evidence type="ECO:0000256" key="1">
    <source>
        <dbReference type="SAM" id="MobiDB-lite"/>
    </source>
</evidence>
<dbReference type="InterPro" id="IPR057242">
    <property type="entry name" value="PCFS4-like"/>
</dbReference>
<dbReference type="GO" id="GO:0006369">
    <property type="term" value="P:termination of RNA polymerase II transcription"/>
    <property type="evidence" value="ECO:0007669"/>
    <property type="project" value="InterPro"/>
</dbReference>
<feature type="compositionally biased region" description="Basic residues" evidence="1">
    <location>
        <begin position="509"/>
        <end position="520"/>
    </location>
</feature>
<feature type="region of interest" description="Disordered" evidence="1">
    <location>
        <begin position="647"/>
        <end position="702"/>
    </location>
</feature>
<dbReference type="InterPro" id="IPR045154">
    <property type="entry name" value="PCF11-like"/>
</dbReference>
<dbReference type="Pfam" id="PF04818">
    <property type="entry name" value="CID"/>
    <property type="match status" value="1"/>
</dbReference>
<dbReference type="SUPFAM" id="SSF48464">
    <property type="entry name" value="ENTH/VHS domain"/>
    <property type="match status" value="1"/>
</dbReference>
<dbReference type="GO" id="GO:0031124">
    <property type="term" value="P:mRNA 3'-end processing"/>
    <property type="evidence" value="ECO:0007669"/>
    <property type="project" value="InterPro"/>
</dbReference>
<feature type="compositionally biased region" description="Low complexity" evidence="1">
    <location>
        <begin position="448"/>
        <end position="479"/>
    </location>
</feature>
<feature type="compositionally biased region" description="Basic and acidic residues" evidence="1">
    <location>
        <begin position="1624"/>
        <end position="1649"/>
    </location>
</feature>
<dbReference type="InterPro" id="IPR008942">
    <property type="entry name" value="ENTH_VHS"/>
</dbReference>
<dbReference type="PANTHER" id="PTHR15921">
    <property type="entry name" value="PRE-MRNA CLEAVAGE COMPLEX II"/>
    <property type="match status" value="1"/>
</dbReference>
<evidence type="ECO:0000259" key="2">
    <source>
        <dbReference type="PROSITE" id="PS51391"/>
    </source>
</evidence>
<feature type="compositionally biased region" description="Basic and acidic residues" evidence="1">
    <location>
        <begin position="675"/>
        <end position="692"/>
    </location>
</feature>
<feature type="compositionally biased region" description="Basic and acidic residues" evidence="1">
    <location>
        <begin position="1759"/>
        <end position="1777"/>
    </location>
</feature>
<feature type="compositionally biased region" description="Polar residues" evidence="1">
    <location>
        <begin position="888"/>
        <end position="897"/>
    </location>
</feature>